<feature type="region of interest" description="Disordered" evidence="1">
    <location>
        <begin position="971"/>
        <end position="1081"/>
    </location>
</feature>
<feature type="region of interest" description="Disordered" evidence="1">
    <location>
        <begin position="1"/>
        <end position="33"/>
    </location>
</feature>
<feature type="compositionally biased region" description="Polar residues" evidence="1">
    <location>
        <begin position="764"/>
        <end position="777"/>
    </location>
</feature>
<feature type="region of interest" description="Disordered" evidence="1">
    <location>
        <begin position="573"/>
        <end position="595"/>
    </location>
</feature>
<feature type="compositionally biased region" description="Basic and acidic residues" evidence="1">
    <location>
        <begin position="157"/>
        <end position="166"/>
    </location>
</feature>
<feature type="compositionally biased region" description="Polar residues" evidence="1">
    <location>
        <begin position="167"/>
        <end position="176"/>
    </location>
</feature>
<dbReference type="eggNOG" id="ENOG502S9SW">
    <property type="taxonomic scope" value="Eukaryota"/>
</dbReference>
<feature type="region of interest" description="Disordered" evidence="1">
    <location>
        <begin position="1149"/>
        <end position="1270"/>
    </location>
</feature>
<reference evidence="2 3" key="1">
    <citation type="journal article" date="2007" name="Nature">
        <title>Evolution of genes and genomes on the Drosophila phylogeny.</title>
        <authorList>
            <consortium name="Drosophila 12 Genomes Consortium"/>
            <person name="Clark A.G."/>
            <person name="Eisen M.B."/>
            <person name="Smith D.R."/>
            <person name="Bergman C.M."/>
            <person name="Oliver B."/>
            <person name="Markow T.A."/>
            <person name="Kaufman T.C."/>
            <person name="Kellis M."/>
            <person name="Gelbart W."/>
            <person name="Iyer V.N."/>
            <person name="Pollard D.A."/>
            <person name="Sackton T.B."/>
            <person name="Larracuente A.M."/>
            <person name="Singh N.D."/>
            <person name="Abad J.P."/>
            <person name="Abt D.N."/>
            <person name="Adryan B."/>
            <person name="Aguade M."/>
            <person name="Akashi H."/>
            <person name="Anderson W.W."/>
            <person name="Aquadro C.F."/>
            <person name="Ardell D.H."/>
            <person name="Arguello R."/>
            <person name="Artieri C.G."/>
            <person name="Barbash D.A."/>
            <person name="Barker D."/>
            <person name="Barsanti P."/>
            <person name="Batterham P."/>
            <person name="Batzoglou S."/>
            <person name="Begun D."/>
            <person name="Bhutkar A."/>
            <person name="Blanco E."/>
            <person name="Bosak S.A."/>
            <person name="Bradley R.K."/>
            <person name="Brand A.D."/>
            <person name="Brent M.R."/>
            <person name="Brooks A.N."/>
            <person name="Brown R.H."/>
            <person name="Butlin R.K."/>
            <person name="Caggese C."/>
            <person name="Calvi B.R."/>
            <person name="Bernardo de Carvalho A."/>
            <person name="Caspi A."/>
            <person name="Castrezana S."/>
            <person name="Celniker S.E."/>
            <person name="Chang J.L."/>
            <person name="Chapple C."/>
            <person name="Chatterji S."/>
            <person name="Chinwalla A."/>
            <person name="Civetta A."/>
            <person name="Clifton S.W."/>
            <person name="Comeron J.M."/>
            <person name="Costello J.C."/>
            <person name="Coyne J.A."/>
            <person name="Daub J."/>
            <person name="David R.G."/>
            <person name="Delcher A.L."/>
            <person name="Delehaunty K."/>
            <person name="Do C.B."/>
            <person name="Ebling H."/>
            <person name="Edwards K."/>
            <person name="Eickbush T."/>
            <person name="Evans J.D."/>
            <person name="Filipski A."/>
            <person name="Findeiss S."/>
            <person name="Freyhult E."/>
            <person name="Fulton L."/>
            <person name="Fulton R."/>
            <person name="Garcia A.C."/>
            <person name="Gardiner A."/>
            <person name="Garfield D.A."/>
            <person name="Garvin B.E."/>
            <person name="Gibson G."/>
            <person name="Gilbert D."/>
            <person name="Gnerre S."/>
            <person name="Godfrey J."/>
            <person name="Good R."/>
            <person name="Gotea V."/>
            <person name="Gravely B."/>
            <person name="Greenberg A.J."/>
            <person name="Griffiths-Jones S."/>
            <person name="Gross S."/>
            <person name="Guigo R."/>
            <person name="Gustafson E.A."/>
            <person name="Haerty W."/>
            <person name="Hahn M.W."/>
            <person name="Halligan D.L."/>
            <person name="Halpern A.L."/>
            <person name="Halter G.M."/>
            <person name="Han M.V."/>
            <person name="Heger A."/>
            <person name="Hillier L."/>
            <person name="Hinrichs A.S."/>
            <person name="Holmes I."/>
            <person name="Hoskins R.A."/>
            <person name="Hubisz M.J."/>
            <person name="Hultmark D."/>
            <person name="Huntley M.A."/>
            <person name="Jaffe D.B."/>
            <person name="Jagadeeshan S."/>
            <person name="Jeck W.R."/>
            <person name="Johnson J."/>
            <person name="Jones C.D."/>
            <person name="Jordan W.C."/>
            <person name="Karpen G.H."/>
            <person name="Kataoka E."/>
            <person name="Keightley P.D."/>
            <person name="Kheradpour P."/>
            <person name="Kirkness E.F."/>
            <person name="Koerich L.B."/>
            <person name="Kristiansen K."/>
            <person name="Kudrna D."/>
            <person name="Kulathinal R.J."/>
            <person name="Kumar S."/>
            <person name="Kwok R."/>
            <person name="Lander E."/>
            <person name="Langley C.H."/>
            <person name="Lapoint R."/>
            <person name="Lazzaro B.P."/>
            <person name="Lee S.J."/>
            <person name="Levesque L."/>
            <person name="Li R."/>
            <person name="Lin C.F."/>
            <person name="Lin M.F."/>
            <person name="Lindblad-Toh K."/>
            <person name="Llopart A."/>
            <person name="Long M."/>
            <person name="Low L."/>
            <person name="Lozovsky E."/>
            <person name="Lu J."/>
            <person name="Luo M."/>
            <person name="Machado C.A."/>
            <person name="Makalowski W."/>
            <person name="Marzo M."/>
            <person name="Matsuda M."/>
            <person name="Matzkin L."/>
            <person name="McAllister B."/>
            <person name="McBride C.S."/>
            <person name="McKernan B."/>
            <person name="McKernan K."/>
            <person name="Mendez-Lago M."/>
            <person name="Minx P."/>
            <person name="Mollenhauer M.U."/>
            <person name="Montooth K."/>
            <person name="Mount S.M."/>
            <person name="Mu X."/>
            <person name="Myers E."/>
            <person name="Negre B."/>
            <person name="Newfeld S."/>
            <person name="Nielsen R."/>
            <person name="Noor M.A."/>
            <person name="O'Grady P."/>
            <person name="Pachter L."/>
            <person name="Papaceit M."/>
            <person name="Parisi M.J."/>
            <person name="Parisi M."/>
            <person name="Parts L."/>
            <person name="Pedersen J.S."/>
            <person name="Pesole G."/>
            <person name="Phillippy A.M."/>
            <person name="Ponting C.P."/>
            <person name="Pop M."/>
            <person name="Porcelli D."/>
            <person name="Powell J.R."/>
            <person name="Prohaska S."/>
            <person name="Pruitt K."/>
            <person name="Puig M."/>
            <person name="Quesneville H."/>
            <person name="Ram K.R."/>
            <person name="Rand D."/>
            <person name="Rasmussen M.D."/>
            <person name="Reed L.K."/>
            <person name="Reenan R."/>
            <person name="Reily A."/>
            <person name="Remington K.A."/>
            <person name="Rieger T.T."/>
            <person name="Ritchie M.G."/>
            <person name="Robin C."/>
            <person name="Rogers Y.H."/>
            <person name="Rohde C."/>
            <person name="Rozas J."/>
            <person name="Rubenfield M.J."/>
            <person name="Ruiz A."/>
            <person name="Russo S."/>
            <person name="Salzberg S.L."/>
            <person name="Sanchez-Gracia A."/>
            <person name="Saranga D.J."/>
            <person name="Sato H."/>
            <person name="Schaeffer S.W."/>
            <person name="Schatz M.C."/>
            <person name="Schlenke T."/>
            <person name="Schwartz R."/>
            <person name="Segarra C."/>
            <person name="Singh R.S."/>
            <person name="Sirot L."/>
            <person name="Sirota M."/>
            <person name="Sisneros N.B."/>
            <person name="Smith C.D."/>
            <person name="Smith T.F."/>
            <person name="Spieth J."/>
            <person name="Stage D.E."/>
            <person name="Stark A."/>
            <person name="Stephan W."/>
            <person name="Strausberg R.L."/>
            <person name="Strempel S."/>
            <person name="Sturgill D."/>
            <person name="Sutton G."/>
            <person name="Sutton G.G."/>
            <person name="Tao W."/>
            <person name="Teichmann S."/>
            <person name="Tobari Y.N."/>
            <person name="Tomimura Y."/>
            <person name="Tsolas J.M."/>
            <person name="Valente V.L."/>
            <person name="Venter E."/>
            <person name="Venter J.C."/>
            <person name="Vicario S."/>
            <person name="Vieira F.G."/>
            <person name="Vilella A.J."/>
            <person name="Villasante A."/>
            <person name="Walenz B."/>
            <person name="Wang J."/>
            <person name="Wasserman M."/>
            <person name="Watts T."/>
            <person name="Wilson D."/>
            <person name="Wilson R.K."/>
            <person name="Wing R.A."/>
            <person name="Wolfner M.F."/>
            <person name="Wong A."/>
            <person name="Wong G.K."/>
            <person name="Wu C.I."/>
            <person name="Wu G."/>
            <person name="Yamamoto D."/>
            <person name="Yang H.P."/>
            <person name="Yang S.P."/>
            <person name="Yorke J.A."/>
            <person name="Yoshida K."/>
            <person name="Zdobnov E."/>
            <person name="Zhang P."/>
            <person name="Zhang Y."/>
            <person name="Zimin A.V."/>
            <person name="Baldwin J."/>
            <person name="Abdouelleil A."/>
            <person name="Abdulkadir J."/>
            <person name="Abebe A."/>
            <person name="Abera B."/>
            <person name="Abreu J."/>
            <person name="Acer S.C."/>
            <person name="Aftuck L."/>
            <person name="Alexander A."/>
            <person name="An P."/>
            <person name="Anderson E."/>
            <person name="Anderson S."/>
            <person name="Arachi H."/>
            <person name="Azer M."/>
            <person name="Bachantsang P."/>
            <person name="Barry A."/>
            <person name="Bayul T."/>
            <person name="Berlin A."/>
            <person name="Bessette D."/>
            <person name="Bloom T."/>
            <person name="Blye J."/>
            <person name="Boguslavskiy L."/>
            <person name="Bonnet C."/>
            <person name="Boukhgalter B."/>
            <person name="Bourzgui I."/>
            <person name="Brown A."/>
            <person name="Cahill P."/>
            <person name="Channer S."/>
            <person name="Cheshatsang Y."/>
            <person name="Chuda L."/>
            <person name="Citroen M."/>
            <person name="Collymore A."/>
            <person name="Cooke P."/>
            <person name="Costello M."/>
            <person name="D'Aco K."/>
            <person name="Daza R."/>
            <person name="De Haan G."/>
            <person name="DeGray S."/>
            <person name="DeMaso C."/>
            <person name="Dhargay N."/>
            <person name="Dooley K."/>
            <person name="Dooley E."/>
            <person name="Doricent M."/>
            <person name="Dorje P."/>
            <person name="Dorjee K."/>
            <person name="Dupes A."/>
            <person name="Elong R."/>
            <person name="Falk J."/>
            <person name="Farina A."/>
            <person name="Faro S."/>
            <person name="Ferguson D."/>
            <person name="Fisher S."/>
            <person name="Foley C.D."/>
            <person name="Franke A."/>
            <person name="Friedrich D."/>
            <person name="Gadbois L."/>
            <person name="Gearin G."/>
            <person name="Gearin C.R."/>
            <person name="Giannoukos G."/>
            <person name="Goode T."/>
            <person name="Graham J."/>
            <person name="Grandbois E."/>
            <person name="Grewal S."/>
            <person name="Gyaltsen K."/>
            <person name="Hafez N."/>
            <person name="Hagos B."/>
            <person name="Hall J."/>
            <person name="Henson C."/>
            <person name="Hollinger A."/>
            <person name="Honan T."/>
            <person name="Huard M.D."/>
            <person name="Hughes L."/>
            <person name="Hurhula B."/>
            <person name="Husby M.E."/>
            <person name="Kamat A."/>
            <person name="Kanga B."/>
            <person name="Kashin S."/>
            <person name="Khazanovich D."/>
            <person name="Kisner P."/>
            <person name="Lance K."/>
            <person name="Lara M."/>
            <person name="Lee W."/>
            <person name="Lennon N."/>
            <person name="Letendre F."/>
            <person name="LeVine R."/>
            <person name="Lipovsky A."/>
            <person name="Liu X."/>
            <person name="Liu J."/>
            <person name="Liu S."/>
            <person name="Lokyitsang T."/>
            <person name="Lokyitsang Y."/>
            <person name="Lubonja R."/>
            <person name="Lui A."/>
            <person name="MacDonald P."/>
            <person name="Magnisalis V."/>
            <person name="Maru K."/>
            <person name="Matthews C."/>
            <person name="McCusker W."/>
            <person name="McDonough S."/>
            <person name="Mehta T."/>
            <person name="Meldrim J."/>
            <person name="Meneus L."/>
            <person name="Mihai O."/>
            <person name="Mihalev A."/>
            <person name="Mihova T."/>
            <person name="Mittelman R."/>
            <person name="Mlenga V."/>
            <person name="Montmayeur A."/>
            <person name="Mulrain L."/>
            <person name="Navidi A."/>
            <person name="Naylor J."/>
            <person name="Negash T."/>
            <person name="Nguyen T."/>
            <person name="Nguyen N."/>
            <person name="Nicol R."/>
            <person name="Norbu C."/>
            <person name="Norbu N."/>
            <person name="Novod N."/>
            <person name="O'Neill B."/>
            <person name="Osman S."/>
            <person name="Markiewicz E."/>
            <person name="Oyono O.L."/>
            <person name="Patti C."/>
            <person name="Phunkhang P."/>
            <person name="Pierre F."/>
            <person name="Priest M."/>
            <person name="Raghuraman S."/>
            <person name="Rege F."/>
            <person name="Reyes R."/>
            <person name="Rise C."/>
            <person name="Rogov P."/>
            <person name="Ross K."/>
            <person name="Ryan E."/>
            <person name="Settipalli S."/>
            <person name="Shea T."/>
            <person name="Sherpa N."/>
            <person name="Shi L."/>
            <person name="Shih D."/>
            <person name="Sparrow T."/>
            <person name="Spaulding J."/>
            <person name="Stalker J."/>
            <person name="Stange-Thomann N."/>
            <person name="Stavropoulos S."/>
            <person name="Stone C."/>
            <person name="Strader C."/>
            <person name="Tesfaye S."/>
            <person name="Thomson T."/>
            <person name="Thoulutsang Y."/>
            <person name="Thoulutsang D."/>
            <person name="Topham K."/>
            <person name="Topping I."/>
            <person name="Tsamla T."/>
            <person name="Vassiliev H."/>
            <person name="Vo A."/>
            <person name="Wangchuk T."/>
            <person name="Wangdi T."/>
            <person name="Weiand M."/>
            <person name="Wilkinson J."/>
            <person name="Wilson A."/>
            <person name="Yadav S."/>
            <person name="Young G."/>
            <person name="Yu Q."/>
            <person name="Zembek L."/>
            <person name="Zhong D."/>
            <person name="Zimmer A."/>
            <person name="Zwirko Z."/>
            <person name="Jaffe D.B."/>
            <person name="Alvarez P."/>
            <person name="Brockman W."/>
            <person name="Butler J."/>
            <person name="Chin C."/>
            <person name="Gnerre S."/>
            <person name="Grabherr M."/>
            <person name="Kleber M."/>
            <person name="Mauceli E."/>
            <person name="MacCallum I."/>
        </authorList>
    </citation>
    <scope>NUCLEOTIDE SEQUENCE [LARGE SCALE GENOMIC DNA]</scope>
    <source>
        <strain evidence="3">Tucson 14030-0811.24</strain>
    </source>
</reference>
<evidence type="ECO:0000313" key="3">
    <source>
        <dbReference type="Proteomes" id="UP000007798"/>
    </source>
</evidence>
<feature type="region of interest" description="Disordered" evidence="1">
    <location>
        <begin position="1683"/>
        <end position="1845"/>
    </location>
</feature>
<accession>B4N2D9</accession>
<feature type="region of interest" description="Disordered" evidence="1">
    <location>
        <begin position="728"/>
        <end position="777"/>
    </location>
</feature>
<dbReference type="Proteomes" id="UP000007798">
    <property type="component" value="Unassembled WGS sequence"/>
</dbReference>
<dbReference type="STRING" id="7260.B4N2D9"/>
<feature type="region of interest" description="Disordered" evidence="1">
    <location>
        <begin position="1283"/>
        <end position="1462"/>
    </location>
</feature>
<feature type="region of interest" description="Disordered" evidence="1">
    <location>
        <begin position="94"/>
        <end position="126"/>
    </location>
</feature>
<feature type="compositionally biased region" description="Polar residues" evidence="1">
    <location>
        <begin position="462"/>
        <end position="474"/>
    </location>
</feature>
<feature type="compositionally biased region" description="Gly residues" evidence="1">
    <location>
        <begin position="1394"/>
        <end position="1404"/>
    </location>
</feature>
<dbReference type="FunCoup" id="B4N2D9">
    <property type="interactions" value="115"/>
</dbReference>
<dbReference type="OrthoDB" id="7868284at2759"/>
<feature type="region of interest" description="Disordered" evidence="1">
    <location>
        <begin position="1554"/>
        <end position="1577"/>
    </location>
</feature>
<name>B4N2D9_DROWI</name>
<evidence type="ECO:0000313" key="2">
    <source>
        <dbReference type="EMBL" id="EDW78528.2"/>
    </source>
</evidence>
<feature type="region of interest" description="Disordered" evidence="1">
    <location>
        <begin position="612"/>
        <end position="646"/>
    </location>
</feature>
<feature type="compositionally biased region" description="Polar residues" evidence="1">
    <location>
        <begin position="1301"/>
        <end position="1322"/>
    </location>
</feature>
<feature type="compositionally biased region" description="Polar residues" evidence="1">
    <location>
        <begin position="622"/>
        <end position="633"/>
    </location>
</feature>
<feature type="compositionally biased region" description="Polar residues" evidence="1">
    <location>
        <begin position="1405"/>
        <end position="1417"/>
    </location>
</feature>
<dbReference type="EMBL" id="CH963925">
    <property type="protein sequence ID" value="EDW78528.2"/>
    <property type="molecule type" value="Genomic_DNA"/>
</dbReference>
<feature type="compositionally biased region" description="Basic and acidic residues" evidence="1">
    <location>
        <begin position="1697"/>
        <end position="1706"/>
    </location>
</feature>
<feature type="compositionally biased region" description="Polar residues" evidence="1">
    <location>
        <begin position="1352"/>
        <end position="1364"/>
    </location>
</feature>
<feature type="region of interest" description="Disordered" evidence="1">
    <location>
        <begin position="148"/>
        <end position="179"/>
    </location>
</feature>
<feature type="compositionally biased region" description="Low complexity" evidence="1">
    <location>
        <begin position="1060"/>
        <end position="1079"/>
    </location>
</feature>
<feature type="compositionally biased region" description="Gly residues" evidence="1">
    <location>
        <begin position="1447"/>
        <end position="1457"/>
    </location>
</feature>
<protein>
    <submittedName>
        <fullName evidence="2">Uncharacterized protein</fullName>
    </submittedName>
</protein>
<feature type="compositionally biased region" description="Polar residues" evidence="1">
    <location>
        <begin position="94"/>
        <end position="120"/>
    </location>
</feature>
<sequence>MACPPGHDLVNTPEHLRPGFRGQPRQYDPSEFGLTGREEWRHPRMFRDMTYDTDAAAMETFRQANQPRRQAYDLPAAPNLSNLPEECLADVSMPSDQFTPECQDDASPQQQQPCDTSLPASGTEGKNYVDSIYEEIVSRFNSLRERLARGDQMTGNETDKCGDKSTSRNPLSSGVQTKRRKVITTHCDPCGSVTSQIEETSTVLNDQQHLDDVQPPSFFNATDMGAQPLDCTPMTSNPPYASPPGRRLNFNLSDQSENLDQITMPSFRDDTLPPAMSTRIGQQRFATDECLADVSAPSFVYSDSPQSGNATFQDICDITPPYFIETNKCLTDMTLPTFSNRPQMSSMQCEYRLDDVSAPSFNRSMSRGAGYSCRQQNVSDMSAPSLASSGRGVTADHECLQDMSIPSFAGVSGAYRSRGRSPRKSEAFSTPSSFGRGQTYNDCLEDMSMPSFGDISEVSRGRNCQESMPSQNIGEISAPSFGSTGRGPVSNECLDEVTMPSFGGVSGASRGRTLQRQQMSMPSQNICDVSAPSFGSSGHVPVSNDCLEDMSVPSFGGVSGASRGRSLQRRQVSMPSQNICDVSAPSFGSSGRGPASNDCIEDMTMPSFGGVSGASRGRSLQRRQVSTPSQNICDVSAPSFGSSGRGPVSNDCLEDMTIPSFGGVSGASRGRSLQRRQDISAPCFPDSVHRTIPTECLEDMSMPSMGVSQGISRRQATLPSQCLEDISAPSFARSTSRDPSRPTTFANTSRERNTAVPSFGGVSGSTMKRSQQRQQMEMPSLNIGEISAPSFNSSGRSDPVANECLEDQTMPSFGGISGASRARYSRREQASMPTQNIRDISAPSFGSPGRGHATASECLDEVTMPSFGASSNNSRRQVTLPSECLNEVSAPTFARSMSHAASYRRGRRVLPCSTNEQLDDMSMPTFRDLSSVNSGRRPNGEPSFAPGVAAASETDCECVDDVTPPSFAQTVTHNQQKSMPSTNTRDISAPSFRDSGRNPMTYECLDDMPTPSFNEISGASRARSPRRQANISNRSGPFRRPQYNECLEDMSMPSFGGISGASRSRAPQQRQQGQSMPSQNICDMTAPSFGSSSREPMIDECLNDMTMPSFGNVSGAPRKQVTLPSERLDNVTAPSFARSIPLRGTSQLRRRPRTFASSTRNARDPMPSECIEGMSEPSFAGVSGAGQSNGQGRRVQQPMPSRDICDESAPSYLSSRRGPPTNECLDEMTMPSFGGVSGASQGRRQRRWQRSMPSQNICDESAPSYLSSRRGLDTNECLDEMTMPSFGEVSGAPQGGRPGRSQRSMPSQNICDESAPSYFSSRRGSDTKECLNEMTMPSFGGVSGAPQDGRQGRSQRSMPSQNICDESAPSYLSSRRGPATNECLDEMTMPSFGGVSGAPQGGRQGRSQRSMPSQNICDESAPSFLSSRRGPETNECLDEMTMPSFGGVSGAPQGRGQGRWQRSIPSQNICDESAPSSFYSSRRGPVTNECLENMTAPSFGGVSGAGCGQRNTSRSRGPVNPSSQRIQRSASVPTPILASTRIADECLENVTMPSFGGVTSEFNERQTANERSYDMSRLRRQRSMPANLPSECLDDVSAPNLEMSIGGRRPKIPKGAPITNECLEDVSMPSLQRNQSFPCLSMTQQQQQISDISAPSMATSSVPAQSQAVRTFPSEQIENISAPFDRSEGSNNCECGSPKERYDNRTWTDNTNSSRLEDVTMPSYEDISYSPRRHQLTMPNEDLEDITEPAKGRSRSSLRRIDSVMPNEQLEDISQPDFYTSSSRTDNRMASRPENLEDITMPSMAADVTSKSSASIHHASSEQKVTRRLVKQSPSDQLADESAPSMLNDQTVVTVKTSSSVTRIYIRPTDSNGLQNIPIPSLPGQNGGPAVGYLVQGPDQQLITITYDGDNSSPNNMPSYHQSQDGLQSAHSTGVMFIKDVTEPSYAPSYEPTHENVYENMQGNGEATNDTYHGFGSMQNYAPFDELIRSPRTGRNSPGQGNDELLQTPQPVRTANRETARRSPGSPCQMVNTSYPYGRPRCITRRPC</sequence>
<feature type="compositionally biased region" description="Polar residues" evidence="1">
    <location>
        <begin position="1993"/>
        <end position="2013"/>
    </location>
</feature>
<feature type="region of interest" description="Disordered" evidence="1">
    <location>
        <begin position="451"/>
        <end position="493"/>
    </location>
</feature>
<organism evidence="2 3">
    <name type="scientific">Drosophila willistoni</name>
    <name type="common">Fruit fly</name>
    <dbReference type="NCBI Taxonomy" id="7260"/>
    <lineage>
        <taxon>Eukaryota</taxon>
        <taxon>Metazoa</taxon>
        <taxon>Ecdysozoa</taxon>
        <taxon>Arthropoda</taxon>
        <taxon>Hexapoda</taxon>
        <taxon>Insecta</taxon>
        <taxon>Pterygota</taxon>
        <taxon>Neoptera</taxon>
        <taxon>Endopterygota</taxon>
        <taxon>Diptera</taxon>
        <taxon>Brachycera</taxon>
        <taxon>Muscomorpha</taxon>
        <taxon>Ephydroidea</taxon>
        <taxon>Drosophilidae</taxon>
        <taxon>Drosophila</taxon>
        <taxon>Sophophora</taxon>
    </lineage>
</organism>
<feature type="compositionally biased region" description="Basic and acidic residues" evidence="1">
    <location>
        <begin position="1562"/>
        <end position="1577"/>
    </location>
</feature>
<feature type="compositionally biased region" description="Basic and acidic residues" evidence="1">
    <location>
        <begin position="1785"/>
        <end position="1795"/>
    </location>
</feature>
<gene>
    <name evidence="2" type="primary">Dwil\GK16484</name>
    <name evidence="2" type="ORF">Dwil_GK16484</name>
</gene>
<feature type="region of interest" description="Disordered" evidence="1">
    <location>
        <begin position="1988"/>
        <end position="2032"/>
    </location>
</feature>
<dbReference type="InParanoid" id="B4N2D9"/>
<feature type="region of interest" description="Disordered" evidence="1">
    <location>
        <begin position="414"/>
        <end position="433"/>
    </location>
</feature>
<feature type="region of interest" description="Disordered" evidence="1">
    <location>
        <begin position="1497"/>
        <end position="1533"/>
    </location>
</feature>
<evidence type="ECO:0000256" key="1">
    <source>
        <dbReference type="SAM" id="MobiDB-lite"/>
    </source>
</evidence>
<feature type="compositionally biased region" description="Polar residues" evidence="1">
    <location>
        <begin position="1509"/>
        <end position="1532"/>
    </location>
</feature>
<feature type="compositionally biased region" description="Polar residues" evidence="1">
    <location>
        <begin position="971"/>
        <end position="986"/>
    </location>
</feature>
<dbReference type="HOGENOM" id="CLU_000320_0_0_1"/>
<proteinExistence type="predicted"/>
<keyword evidence="3" id="KW-1185">Reference proteome</keyword>